<gene>
    <name evidence="2" type="ORF">WBA_LOCUS9158</name>
    <name evidence="1" type="ORF">WUBG_14101</name>
</gene>
<reference evidence="2 4" key="3">
    <citation type="submission" date="2018-11" db="EMBL/GenBank/DDBJ databases">
        <authorList>
            <consortium name="Pathogen Informatics"/>
        </authorList>
    </citation>
    <scope>NUCLEOTIDE SEQUENCE [LARGE SCALE GENOMIC DNA]</scope>
</reference>
<evidence type="ECO:0000313" key="4">
    <source>
        <dbReference type="Proteomes" id="UP000270924"/>
    </source>
</evidence>
<reference evidence="1" key="2">
    <citation type="submission" date="2012-08" db="EMBL/GenBank/DDBJ databases">
        <title>The Genome Sequence of Wuchereria bancrofti.</title>
        <authorList>
            <consortium name="The Broad Institute Genome Sequencing Platform"/>
            <consortium name="Broad Institute Genome Sequencing Center for Infectious Disease"/>
            <person name="Nutman T.B."/>
            <person name="Fink D.L."/>
            <person name="Russ C."/>
            <person name="Young S."/>
            <person name="Zeng Q."/>
            <person name="Koehrsen M."/>
            <person name="Alvarado L."/>
            <person name="Berlin A."/>
            <person name="Borenstein D."/>
            <person name="Chapman S.B."/>
            <person name="Chen Z."/>
            <person name="Engels R."/>
            <person name="Freedman E."/>
            <person name="Gellesch M."/>
            <person name="Goldberg J."/>
            <person name="Griggs A."/>
            <person name="Gujja S."/>
            <person name="Heilman E.R."/>
            <person name="Heiman D."/>
            <person name="Hepburn T."/>
            <person name="Howarth C."/>
            <person name="Jen D."/>
            <person name="Larson L."/>
            <person name="Lewis B."/>
            <person name="Mehta T."/>
            <person name="Park D."/>
            <person name="Pearson M."/>
            <person name="Richards J."/>
            <person name="Roberts A."/>
            <person name="Saif S."/>
            <person name="Shea T."/>
            <person name="Shenoy N."/>
            <person name="Sisk P."/>
            <person name="Stolte C."/>
            <person name="Sykes S."/>
            <person name="Walk T."/>
            <person name="White J."/>
            <person name="Yandava C."/>
            <person name="Haas B."/>
            <person name="Henn M.R."/>
            <person name="Nusbaum C."/>
            <person name="Birren B."/>
        </authorList>
    </citation>
    <scope>NUCLEOTIDE SEQUENCE</scope>
</reference>
<evidence type="ECO:0000313" key="3">
    <source>
        <dbReference type="Proteomes" id="UP000004810"/>
    </source>
</evidence>
<dbReference type="InParanoid" id="J9EHW2"/>
<dbReference type="EMBL" id="ADBV01011276">
    <property type="protein sequence ID" value="EJW74994.1"/>
    <property type="molecule type" value="Genomic_DNA"/>
</dbReference>
<dbReference type="Proteomes" id="UP000004810">
    <property type="component" value="Unassembled WGS sequence"/>
</dbReference>
<dbReference type="Proteomes" id="UP000270924">
    <property type="component" value="Unassembled WGS sequence"/>
</dbReference>
<dbReference type="OrthoDB" id="5778800at2759"/>
<keyword evidence="4" id="KW-1185">Reference proteome</keyword>
<accession>J9EHW2</accession>
<organism evidence="1 3">
    <name type="scientific">Wuchereria bancrofti</name>
    <dbReference type="NCBI Taxonomy" id="6293"/>
    <lineage>
        <taxon>Eukaryota</taxon>
        <taxon>Metazoa</taxon>
        <taxon>Ecdysozoa</taxon>
        <taxon>Nematoda</taxon>
        <taxon>Chromadorea</taxon>
        <taxon>Rhabditida</taxon>
        <taxon>Spirurina</taxon>
        <taxon>Spiruromorpha</taxon>
        <taxon>Filarioidea</taxon>
        <taxon>Onchocercidae</taxon>
        <taxon>Wuchereria</taxon>
    </lineage>
</organism>
<protein>
    <submittedName>
        <fullName evidence="1">Uncharacterized protein</fullName>
    </submittedName>
</protein>
<evidence type="ECO:0000313" key="2">
    <source>
        <dbReference type="EMBL" id="VDM15882.1"/>
    </source>
</evidence>
<name>J9EHW2_WUCBA</name>
<dbReference type="AlphaFoldDB" id="J9EHW2"/>
<evidence type="ECO:0000313" key="1">
    <source>
        <dbReference type="EMBL" id="EJW74994.1"/>
    </source>
</evidence>
<reference evidence="3" key="1">
    <citation type="submission" date="2012-08" db="EMBL/GenBank/DDBJ databases">
        <title>The Genome Sequence of Wuchereria bancrofti.</title>
        <authorList>
            <person name="Nutman T.B."/>
            <person name="Fink D.L."/>
            <person name="Russ C."/>
            <person name="Young S."/>
            <person name="Zeng Q."/>
            <person name="Koehrsen M."/>
            <person name="Alvarado L."/>
            <person name="Berlin A."/>
            <person name="Chapman S.B."/>
            <person name="Chen Z."/>
            <person name="Freedman E."/>
            <person name="Gellesch M."/>
            <person name="Goldberg J."/>
            <person name="Griggs A."/>
            <person name="Gujja S."/>
            <person name="Heilman E.R."/>
            <person name="Heiman D."/>
            <person name="Hepburn T."/>
            <person name="Howarth C."/>
            <person name="Jen D."/>
            <person name="Larson L."/>
            <person name="Lewis B."/>
            <person name="Mehta T."/>
            <person name="Park D."/>
            <person name="Pearson M."/>
            <person name="Roberts A."/>
            <person name="Saif S."/>
            <person name="Shea T."/>
            <person name="Shenoy N."/>
            <person name="Sisk P."/>
            <person name="Stolte C."/>
            <person name="Sykes S."/>
            <person name="Walk T."/>
            <person name="White J."/>
            <person name="Yandava C."/>
            <person name="Haas B."/>
            <person name="Henn M.R."/>
            <person name="Nusbaum C."/>
            <person name="Birren B."/>
        </authorList>
    </citation>
    <scope>NUCLEOTIDE SEQUENCE [LARGE SCALE GENOMIC DNA]</scope>
    <source>
        <strain evidence="3">NA</strain>
    </source>
</reference>
<dbReference type="OMA" id="TYRWERQ"/>
<dbReference type="EMBL" id="UYWW01008588">
    <property type="protein sequence ID" value="VDM15882.1"/>
    <property type="molecule type" value="Genomic_DNA"/>
</dbReference>
<proteinExistence type="predicted"/>
<sequence length="51" mass="6341">MTYRWERQRAIQIQDEMMPPPRCKQKAEELGYNPMDWKDYFARDEPFIDTD</sequence>